<reference evidence="2 3" key="1">
    <citation type="submission" date="2018-11" db="EMBL/GenBank/DDBJ databases">
        <title>Taxonoimc description of Halomarina strain SPP-AMP-1.</title>
        <authorList>
            <person name="Pal Y."/>
            <person name="Srinivasana K."/>
            <person name="Verma A."/>
            <person name="Kumar P."/>
        </authorList>
    </citation>
    <scope>NUCLEOTIDE SEQUENCE [LARGE SCALE GENOMIC DNA]</scope>
    <source>
        <strain evidence="2 3">SPP-AMP-1</strain>
    </source>
</reference>
<dbReference type="Proteomes" id="UP000282322">
    <property type="component" value="Unassembled WGS sequence"/>
</dbReference>
<protein>
    <submittedName>
        <fullName evidence="2">Phosphate ABC transporter permease subunit PstC</fullName>
    </submittedName>
</protein>
<name>A0A3P3RGG2_9EURY</name>
<feature type="non-terminal residue" evidence="2">
    <location>
        <position position="77"/>
    </location>
</feature>
<gene>
    <name evidence="2" type="ORF">EIK79_04825</name>
</gene>
<evidence type="ECO:0000313" key="2">
    <source>
        <dbReference type="EMBL" id="RRJ32542.1"/>
    </source>
</evidence>
<keyword evidence="1" id="KW-0812">Transmembrane</keyword>
<evidence type="ECO:0000313" key="3">
    <source>
        <dbReference type="Proteomes" id="UP000282322"/>
    </source>
</evidence>
<evidence type="ECO:0000256" key="1">
    <source>
        <dbReference type="SAM" id="Phobius"/>
    </source>
</evidence>
<accession>A0A3P3RGG2</accession>
<keyword evidence="1" id="KW-0472">Membrane</keyword>
<organism evidence="2 3">
    <name type="scientific">Halocatena pleomorpha</name>
    <dbReference type="NCBI Taxonomy" id="1785090"/>
    <lineage>
        <taxon>Archaea</taxon>
        <taxon>Methanobacteriati</taxon>
        <taxon>Methanobacteriota</taxon>
        <taxon>Stenosarchaea group</taxon>
        <taxon>Halobacteria</taxon>
        <taxon>Halobacteriales</taxon>
        <taxon>Natronomonadaceae</taxon>
        <taxon>Halocatena</taxon>
    </lineage>
</organism>
<feature type="transmembrane region" description="Helical" evidence="1">
    <location>
        <begin position="22"/>
        <end position="47"/>
    </location>
</feature>
<comment type="caution">
    <text evidence="2">The sequence shown here is derived from an EMBL/GenBank/DDBJ whole genome shotgun (WGS) entry which is preliminary data.</text>
</comment>
<keyword evidence="3" id="KW-1185">Reference proteome</keyword>
<proteinExistence type="predicted"/>
<dbReference type="EMBL" id="RRCH01000008">
    <property type="protein sequence ID" value="RRJ32542.1"/>
    <property type="molecule type" value="Genomic_DNA"/>
</dbReference>
<dbReference type="AlphaFoldDB" id="A0A3P3RGG2"/>
<sequence length="77" mass="8396">MSDELGVTRQTNTAPRERIARWFFFACASVSVVVTLGIIGVLLLGAVEFFRATAVPLGSAPEQTVQFTEYLLGTTWS</sequence>
<keyword evidence="1" id="KW-1133">Transmembrane helix</keyword>